<gene>
    <name evidence="11" type="ORF">GCM10010439_49040</name>
</gene>
<dbReference type="PROSITE" id="PS50893">
    <property type="entry name" value="ABC_TRANSPORTER_2"/>
    <property type="match status" value="1"/>
</dbReference>
<evidence type="ECO:0000256" key="2">
    <source>
        <dbReference type="ARBA" id="ARBA00022692"/>
    </source>
</evidence>
<dbReference type="SUPFAM" id="SSF90123">
    <property type="entry name" value="ABC transporter transmembrane region"/>
    <property type="match status" value="1"/>
</dbReference>
<organism evidence="11 12">
    <name type="scientific">Actinocorallia aurantiaca</name>
    <dbReference type="NCBI Taxonomy" id="46204"/>
    <lineage>
        <taxon>Bacteria</taxon>
        <taxon>Bacillati</taxon>
        <taxon>Actinomycetota</taxon>
        <taxon>Actinomycetes</taxon>
        <taxon>Streptosporangiales</taxon>
        <taxon>Thermomonosporaceae</taxon>
        <taxon>Actinocorallia</taxon>
    </lineage>
</organism>
<feature type="compositionally biased region" description="Basic and acidic residues" evidence="7">
    <location>
        <begin position="649"/>
        <end position="668"/>
    </location>
</feature>
<dbReference type="InterPro" id="IPR017871">
    <property type="entry name" value="ABC_transporter-like_CS"/>
</dbReference>
<dbReference type="Gene3D" id="1.20.1560.10">
    <property type="entry name" value="ABC transporter type 1, transmembrane domain"/>
    <property type="match status" value="1"/>
</dbReference>
<evidence type="ECO:0000256" key="1">
    <source>
        <dbReference type="ARBA" id="ARBA00004651"/>
    </source>
</evidence>
<keyword evidence="6 8" id="KW-0472">Membrane</keyword>
<keyword evidence="2 8" id="KW-0812">Transmembrane</keyword>
<name>A0ABN3UGH8_9ACTN</name>
<evidence type="ECO:0000313" key="12">
    <source>
        <dbReference type="Proteomes" id="UP001501842"/>
    </source>
</evidence>
<dbReference type="PROSITE" id="PS00211">
    <property type="entry name" value="ABC_TRANSPORTER_1"/>
    <property type="match status" value="1"/>
</dbReference>
<dbReference type="InterPro" id="IPR027417">
    <property type="entry name" value="P-loop_NTPase"/>
</dbReference>
<evidence type="ECO:0000259" key="10">
    <source>
        <dbReference type="PROSITE" id="PS50929"/>
    </source>
</evidence>
<feature type="transmembrane region" description="Helical" evidence="8">
    <location>
        <begin position="146"/>
        <end position="167"/>
    </location>
</feature>
<feature type="region of interest" description="Disordered" evidence="7">
    <location>
        <begin position="615"/>
        <end position="699"/>
    </location>
</feature>
<evidence type="ECO:0000313" key="11">
    <source>
        <dbReference type="EMBL" id="GAA2732095.1"/>
    </source>
</evidence>
<dbReference type="Pfam" id="PF00664">
    <property type="entry name" value="ABC_membrane"/>
    <property type="match status" value="1"/>
</dbReference>
<comment type="subcellular location">
    <subcellularLocation>
        <location evidence="1">Cell membrane</location>
        <topology evidence="1">Multi-pass membrane protein</topology>
    </subcellularLocation>
</comment>
<evidence type="ECO:0000256" key="3">
    <source>
        <dbReference type="ARBA" id="ARBA00022741"/>
    </source>
</evidence>
<feature type="domain" description="ABC transporter" evidence="9">
    <location>
        <begin position="349"/>
        <end position="586"/>
    </location>
</feature>
<evidence type="ECO:0000256" key="8">
    <source>
        <dbReference type="SAM" id="Phobius"/>
    </source>
</evidence>
<keyword evidence="3" id="KW-0547">Nucleotide-binding</keyword>
<feature type="domain" description="ABC transmembrane type-1" evidence="10">
    <location>
        <begin position="29"/>
        <end position="316"/>
    </location>
</feature>
<dbReference type="SUPFAM" id="SSF52540">
    <property type="entry name" value="P-loop containing nucleoside triphosphate hydrolases"/>
    <property type="match status" value="1"/>
</dbReference>
<sequence length="699" mass="74202">MPERVDPQILRAGLRVLGVAVRAEPFVFALSVLASALYGGTTVASAWVLGRVTQQVIIPAFEEGRTTAGALAAAAAAIVGVSVLKALGVAGRRFWAGLMQYRMQAAYRREVTRRYLRLPLAWHQRHPTGQLLSNASSDVEAVWAPLAPLPMAVGVVFMLVAAAGAILVIDLPLALIGFLIFPTIALLNLVYQRRLGPRAALAQQLRARVSEVAHESFEGGLVVKTLGREDAETERFQTQVHRLRDANIEVGRVRGLFDPVMETLPRLGVLAVLLLGAVRLDAGAIDSGELVQVCYLFTLLSWPIRALGWVLAELPRSVVGWERVRAVLDAEGSLSYGTAELASTGAAELQVKDVRYGHAAADGAEGGGPVLDGVDFSVAPGRTVAIVGSTGSGKSTLASLLVRLIDPDEGAVLIDGSDARDLAPGQVAGTVSLVPQETFLFDDTVRGNLLLGRDLPDEELRRALELAQADGFVSELPDGLDTVIGERGATLSGGQRQRLALARALARRPRLLVLDDATSSVDPRVEARILHGLRDTRASVVVIAYRKATIALADEVVHLEHGRVADRGPHTELLSRSAGYRDLVNAYEQAEQDALEQDALIEQDALDERVASAEQDALIGRDAPAGRDTSAGRAENGERAAGAVPAGRAEARPDGPTEPEERAERADLLEAGSAGFPRPPGTAEIVESGAGERDEDVTA</sequence>
<evidence type="ECO:0000259" key="9">
    <source>
        <dbReference type="PROSITE" id="PS50893"/>
    </source>
</evidence>
<dbReference type="InterPro" id="IPR003593">
    <property type="entry name" value="AAA+_ATPase"/>
</dbReference>
<dbReference type="PANTHER" id="PTHR24221:SF654">
    <property type="entry name" value="ATP-BINDING CASSETTE SUB-FAMILY B MEMBER 6"/>
    <property type="match status" value="1"/>
</dbReference>
<dbReference type="PROSITE" id="PS50929">
    <property type="entry name" value="ABC_TM1F"/>
    <property type="match status" value="1"/>
</dbReference>
<dbReference type="InterPro" id="IPR003439">
    <property type="entry name" value="ABC_transporter-like_ATP-bd"/>
</dbReference>
<evidence type="ECO:0000256" key="6">
    <source>
        <dbReference type="ARBA" id="ARBA00023136"/>
    </source>
</evidence>
<keyword evidence="4 11" id="KW-0067">ATP-binding</keyword>
<dbReference type="Gene3D" id="3.40.50.300">
    <property type="entry name" value="P-loop containing nucleotide triphosphate hydrolases"/>
    <property type="match status" value="1"/>
</dbReference>
<evidence type="ECO:0000256" key="4">
    <source>
        <dbReference type="ARBA" id="ARBA00022840"/>
    </source>
</evidence>
<dbReference type="Proteomes" id="UP001501842">
    <property type="component" value="Unassembled WGS sequence"/>
</dbReference>
<feature type="transmembrane region" description="Helical" evidence="8">
    <location>
        <begin position="26"/>
        <end position="49"/>
    </location>
</feature>
<comment type="caution">
    <text evidence="11">The sequence shown here is derived from an EMBL/GenBank/DDBJ whole genome shotgun (WGS) entry which is preliminary data.</text>
</comment>
<accession>A0ABN3UGH8</accession>
<dbReference type="InterPro" id="IPR036640">
    <property type="entry name" value="ABC1_TM_sf"/>
</dbReference>
<dbReference type="PANTHER" id="PTHR24221">
    <property type="entry name" value="ATP-BINDING CASSETTE SUB-FAMILY B"/>
    <property type="match status" value="1"/>
</dbReference>
<dbReference type="SMART" id="SM00382">
    <property type="entry name" value="AAA"/>
    <property type="match status" value="1"/>
</dbReference>
<dbReference type="EMBL" id="BAAATZ010000021">
    <property type="protein sequence ID" value="GAA2732095.1"/>
    <property type="molecule type" value="Genomic_DNA"/>
</dbReference>
<dbReference type="RefSeq" id="WP_344453095.1">
    <property type="nucleotide sequence ID" value="NZ_BAAATZ010000021.1"/>
</dbReference>
<keyword evidence="5 8" id="KW-1133">Transmembrane helix</keyword>
<dbReference type="GO" id="GO:0005524">
    <property type="term" value="F:ATP binding"/>
    <property type="evidence" value="ECO:0007669"/>
    <property type="project" value="UniProtKB-KW"/>
</dbReference>
<feature type="compositionally biased region" description="Low complexity" evidence="7">
    <location>
        <begin position="631"/>
        <end position="648"/>
    </location>
</feature>
<feature type="transmembrane region" description="Helical" evidence="8">
    <location>
        <begin position="69"/>
        <end position="90"/>
    </location>
</feature>
<dbReference type="Pfam" id="PF00005">
    <property type="entry name" value="ABC_tran"/>
    <property type="match status" value="1"/>
</dbReference>
<evidence type="ECO:0000256" key="5">
    <source>
        <dbReference type="ARBA" id="ARBA00022989"/>
    </source>
</evidence>
<keyword evidence="12" id="KW-1185">Reference proteome</keyword>
<feature type="transmembrane region" description="Helical" evidence="8">
    <location>
        <begin position="173"/>
        <end position="191"/>
    </location>
</feature>
<proteinExistence type="predicted"/>
<reference evidence="11 12" key="1">
    <citation type="journal article" date="2019" name="Int. J. Syst. Evol. Microbiol.">
        <title>The Global Catalogue of Microorganisms (GCM) 10K type strain sequencing project: providing services to taxonomists for standard genome sequencing and annotation.</title>
        <authorList>
            <consortium name="The Broad Institute Genomics Platform"/>
            <consortium name="The Broad Institute Genome Sequencing Center for Infectious Disease"/>
            <person name="Wu L."/>
            <person name="Ma J."/>
        </authorList>
    </citation>
    <scope>NUCLEOTIDE SEQUENCE [LARGE SCALE GENOMIC DNA]</scope>
    <source>
        <strain evidence="11 12">JCM 8201</strain>
    </source>
</reference>
<protein>
    <submittedName>
        <fullName evidence="11">ABC transporter ATP-binding protein</fullName>
    </submittedName>
</protein>
<dbReference type="InterPro" id="IPR039421">
    <property type="entry name" value="Type_1_exporter"/>
</dbReference>
<evidence type="ECO:0000256" key="7">
    <source>
        <dbReference type="SAM" id="MobiDB-lite"/>
    </source>
</evidence>
<dbReference type="InterPro" id="IPR011527">
    <property type="entry name" value="ABC1_TM_dom"/>
</dbReference>